<feature type="non-terminal residue" evidence="2">
    <location>
        <position position="1"/>
    </location>
</feature>
<dbReference type="GO" id="GO:0003677">
    <property type="term" value="F:DNA binding"/>
    <property type="evidence" value="ECO:0007669"/>
    <property type="project" value="InterPro"/>
</dbReference>
<accession>A0A5C6X5F3</accession>
<dbReference type="InterPro" id="IPR054836">
    <property type="entry name" value="Tn5_transposase"/>
</dbReference>
<dbReference type="GO" id="GO:0006313">
    <property type="term" value="P:DNA transposition"/>
    <property type="evidence" value="ECO:0007669"/>
    <property type="project" value="InterPro"/>
</dbReference>
<dbReference type="InterPro" id="IPR012337">
    <property type="entry name" value="RNaseH-like_sf"/>
</dbReference>
<dbReference type="NCBIfam" id="NF033590">
    <property type="entry name" value="transpos_IS4_3"/>
    <property type="match status" value="1"/>
</dbReference>
<dbReference type="EMBL" id="VOSM01000091">
    <property type="protein sequence ID" value="TXD32404.1"/>
    <property type="molecule type" value="Genomic_DNA"/>
</dbReference>
<feature type="domain" description="Transposase IS4-like" evidence="1">
    <location>
        <begin position="90"/>
        <end position="183"/>
    </location>
</feature>
<dbReference type="RefSeq" id="WP_146983520.1">
    <property type="nucleotide sequence ID" value="NZ_VOSM01000091.1"/>
</dbReference>
<protein>
    <submittedName>
        <fullName evidence="2">IS4 family transposase</fullName>
    </submittedName>
</protein>
<dbReference type="Gene3D" id="3.90.350.10">
    <property type="entry name" value="Transposase Inhibitor Protein From Tn5, Chain A, domain 1"/>
    <property type="match status" value="1"/>
</dbReference>
<name>A0A5C6X5F3_9DELT</name>
<gene>
    <name evidence="2" type="ORF">FRC98_21040</name>
</gene>
<dbReference type="OrthoDB" id="5491890at2"/>
<evidence type="ECO:0000259" key="1">
    <source>
        <dbReference type="Pfam" id="PF01609"/>
    </source>
</evidence>
<dbReference type="SUPFAM" id="SSF53098">
    <property type="entry name" value="Ribonuclease H-like"/>
    <property type="match status" value="1"/>
</dbReference>
<dbReference type="InterPro" id="IPR047768">
    <property type="entry name" value="Tn5p-like"/>
</dbReference>
<proteinExistence type="predicted"/>
<sequence>ESYKWESASRAMAERLQGQMANVISVCDREADIYEYLQYKLTEQQRFVVRSMQSRHIEEGGDKLYAFASELMSAGTKHIHIAQKGGRKARSATLDITYAPVTLKAPYNKKGHSLPVYYVGCTERGNAKNGLSWHLLTSEPVTSKEDALAIITYYEHRWLVEEYHKVWKSDGTDIESLRLQSQDN</sequence>
<dbReference type="PANTHER" id="PTHR37319">
    <property type="entry name" value="TRANSPOSASE"/>
    <property type="match status" value="1"/>
</dbReference>
<dbReference type="InterPro" id="IPR002559">
    <property type="entry name" value="Transposase_11"/>
</dbReference>
<evidence type="ECO:0000313" key="3">
    <source>
        <dbReference type="Proteomes" id="UP000321412"/>
    </source>
</evidence>
<dbReference type="GO" id="GO:0004803">
    <property type="term" value="F:transposase activity"/>
    <property type="evidence" value="ECO:0007669"/>
    <property type="project" value="InterPro"/>
</dbReference>
<dbReference type="Pfam" id="PF01609">
    <property type="entry name" value="DDE_Tnp_1"/>
    <property type="match status" value="1"/>
</dbReference>
<evidence type="ECO:0000313" key="2">
    <source>
        <dbReference type="EMBL" id="TXD32404.1"/>
    </source>
</evidence>
<feature type="non-terminal residue" evidence="2">
    <location>
        <position position="184"/>
    </location>
</feature>
<dbReference type="Proteomes" id="UP000321412">
    <property type="component" value="Unassembled WGS sequence"/>
</dbReference>
<comment type="caution">
    <text evidence="2">The sequence shown here is derived from an EMBL/GenBank/DDBJ whole genome shotgun (WGS) entry which is preliminary data.</text>
</comment>
<dbReference type="AlphaFoldDB" id="A0A5C6X5F3"/>
<dbReference type="PANTHER" id="PTHR37319:SF1">
    <property type="entry name" value="TRANSPOSASE TN5 DIMERISATION DOMAIN-CONTAINING PROTEIN"/>
    <property type="match status" value="1"/>
</dbReference>
<organism evidence="2 3">
    <name type="scientific">Lujinxingia vulgaris</name>
    <dbReference type="NCBI Taxonomy" id="2600176"/>
    <lineage>
        <taxon>Bacteria</taxon>
        <taxon>Deltaproteobacteria</taxon>
        <taxon>Bradymonadales</taxon>
        <taxon>Lujinxingiaceae</taxon>
        <taxon>Lujinxingia</taxon>
    </lineage>
</organism>
<keyword evidence="3" id="KW-1185">Reference proteome</keyword>
<reference evidence="2 3" key="1">
    <citation type="submission" date="2019-08" db="EMBL/GenBank/DDBJ databases">
        <title>Bradymonadales sp. TMQ4.</title>
        <authorList>
            <person name="Liang Q."/>
        </authorList>
    </citation>
    <scope>NUCLEOTIDE SEQUENCE [LARGE SCALE GENOMIC DNA]</scope>
    <source>
        <strain evidence="2 3">TMQ4</strain>
    </source>
</reference>